<reference evidence="1" key="2">
    <citation type="submission" date="2022-04" db="EMBL/GenBank/DDBJ databases">
        <title>Complete Genome Sequence of Flavobacterium sediminilitoris YSM-43, Isolated from a Tidal Sediment.</title>
        <authorList>
            <person name="Lee P.A."/>
        </authorList>
    </citation>
    <scope>NUCLEOTIDE SEQUENCE</scope>
    <source>
        <strain evidence="1">YSM-43</strain>
    </source>
</reference>
<reference evidence="1" key="1">
    <citation type="submission" date="2021-12" db="EMBL/GenBank/DDBJ databases">
        <authorList>
            <person name="Cha I.-T."/>
            <person name="Lee K.-E."/>
            <person name="Park S.-J."/>
        </authorList>
    </citation>
    <scope>NUCLEOTIDE SEQUENCE</scope>
    <source>
        <strain evidence="1">YSM-43</strain>
    </source>
</reference>
<dbReference type="EMBL" id="CP090145">
    <property type="protein sequence ID" value="UOX33031.1"/>
    <property type="molecule type" value="Genomic_DNA"/>
</dbReference>
<proteinExistence type="predicted"/>
<protein>
    <recommendedName>
        <fullName evidence="3">GLPGLI family protein</fullName>
    </recommendedName>
</protein>
<keyword evidence="2" id="KW-1185">Reference proteome</keyword>
<evidence type="ECO:0000313" key="2">
    <source>
        <dbReference type="Proteomes" id="UP000830454"/>
    </source>
</evidence>
<dbReference type="Proteomes" id="UP000830454">
    <property type="component" value="Chromosome"/>
</dbReference>
<name>A0ABY4HL48_9FLAO</name>
<evidence type="ECO:0008006" key="3">
    <source>
        <dbReference type="Google" id="ProtNLM"/>
    </source>
</evidence>
<gene>
    <name evidence="1" type="ORF">LXD69_13410</name>
</gene>
<sequence>MISICLYFLATNFPKESYEINDKNVKIKISISENLLVFRDPEYYKKIRIIDDTKEFEIEFWSEIKDVKIFKRIKNTDIFWVIDDNYRGFTRTSENEFTKFICADCSEKEKLIGNDILGYELKDNKFNKTTF</sequence>
<organism evidence="1 2">
    <name type="scientific">Flavobacterium sediminilitoris</name>
    <dbReference type="NCBI Taxonomy" id="2024526"/>
    <lineage>
        <taxon>Bacteria</taxon>
        <taxon>Pseudomonadati</taxon>
        <taxon>Bacteroidota</taxon>
        <taxon>Flavobacteriia</taxon>
        <taxon>Flavobacteriales</taxon>
        <taxon>Flavobacteriaceae</taxon>
        <taxon>Flavobacterium</taxon>
    </lineage>
</organism>
<accession>A0ABY4HL48</accession>
<evidence type="ECO:0000313" key="1">
    <source>
        <dbReference type="EMBL" id="UOX33031.1"/>
    </source>
</evidence>
<dbReference type="RefSeq" id="WP_246915786.1">
    <property type="nucleotide sequence ID" value="NZ_CP090145.1"/>
</dbReference>